<dbReference type="Pfam" id="PF01927">
    <property type="entry name" value="Mut7-C"/>
    <property type="match status" value="1"/>
</dbReference>
<dbReference type="GeneID" id="13698085"/>
<dbReference type="eggNOG" id="arCOG04290">
    <property type="taxonomic scope" value="Archaea"/>
</dbReference>
<gene>
    <name evidence="2" type="ORF">NSED_01055</name>
</gene>
<dbReference type="RefSeq" id="WP_014964395.1">
    <property type="nucleotide sequence ID" value="NC_018656.1"/>
</dbReference>
<dbReference type="KEGG" id="nir:NSED_01055"/>
<evidence type="ECO:0000313" key="2">
    <source>
        <dbReference type="EMBL" id="AFS82023.1"/>
    </source>
</evidence>
<protein>
    <recommendedName>
        <fullName evidence="1">Mut7-C RNAse domain-containing protein</fullName>
    </recommendedName>
</protein>
<organism evidence="2 3">
    <name type="scientific">Candidatus Nitrosopumilus sediminis</name>
    <dbReference type="NCBI Taxonomy" id="1229909"/>
    <lineage>
        <taxon>Archaea</taxon>
        <taxon>Nitrososphaerota</taxon>
        <taxon>Nitrososphaeria</taxon>
        <taxon>Nitrosopumilales</taxon>
        <taxon>Nitrosopumilaceae</taxon>
        <taxon>Nitrosopumilus</taxon>
    </lineage>
</organism>
<dbReference type="OrthoDB" id="1266at2157"/>
<dbReference type="AlphaFoldDB" id="K0B7B1"/>
<dbReference type="PANTHER" id="PTHR39081:SF1">
    <property type="entry name" value="MUT7-C RNASE DOMAIN-CONTAINING PROTEIN"/>
    <property type="match status" value="1"/>
</dbReference>
<dbReference type="EMBL" id="CP003843">
    <property type="protein sequence ID" value="AFS82023.1"/>
    <property type="molecule type" value="Genomic_DNA"/>
</dbReference>
<dbReference type="InterPro" id="IPR002782">
    <property type="entry name" value="Mut7-C_RNAse_dom"/>
</dbReference>
<accession>K0B7B1</accession>
<dbReference type="HOGENOM" id="CLU_112469_1_0_2"/>
<evidence type="ECO:0000259" key="1">
    <source>
        <dbReference type="Pfam" id="PF01927"/>
    </source>
</evidence>
<keyword evidence="3" id="KW-1185">Reference proteome</keyword>
<proteinExistence type="predicted"/>
<name>K0B7B1_9ARCH</name>
<dbReference type="PANTHER" id="PTHR39081">
    <property type="entry name" value="MUT7-C DOMAIN-CONTAINING PROTEIN"/>
    <property type="match status" value="1"/>
</dbReference>
<sequence length="160" mass="18652">MKLLFLVDAMLGNIARKLQIFGYDSEYKSNIDDLELIKKAKNEQRIIISKDRELIIKAKKQGIISVHITKENEIEQFLEILEQISLELDAVSGDRARCTKCNSLTSQIDKSNISDKIPQKVSEFNDKFWKCNNCDQIYWEGTHIKKMQEFLEKIKLGRRA</sequence>
<evidence type="ECO:0000313" key="3">
    <source>
        <dbReference type="Proteomes" id="UP000006100"/>
    </source>
</evidence>
<feature type="domain" description="Mut7-C RNAse" evidence="1">
    <location>
        <begin position="5"/>
        <end position="150"/>
    </location>
</feature>
<reference evidence="2 3" key="1">
    <citation type="journal article" date="2012" name="J. Bacteriol.">
        <title>Draft Genome Sequence of an Ammonia-Oxidizing Archaeon, "Candidatus Nitrosopumilus sediminis" AR2, from Svalbard in the Arctic Circle.</title>
        <authorList>
            <person name="Park S.J."/>
            <person name="Kim J.G."/>
            <person name="Jung M.Y."/>
            <person name="Kim S.J."/>
            <person name="Cha I.T."/>
            <person name="Ghai R."/>
            <person name="Martin-Cuadrado A.B."/>
            <person name="Rodriguez-Valera F."/>
            <person name="Rhee S.K."/>
        </authorList>
    </citation>
    <scope>NUCLEOTIDE SEQUENCE [LARGE SCALE GENOMIC DNA]</scope>
    <source>
        <strain evidence="2 3">AR2</strain>
    </source>
</reference>
<dbReference type="Proteomes" id="UP000006100">
    <property type="component" value="Chromosome"/>
</dbReference>
<dbReference type="PATRIC" id="fig|1229909.8.peg.220"/>